<dbReference type="AlphaFoldDB" id="A0AAP2W613"/>
<evidence type="ECO:0000313" key="3">
    <source>
        <dbReference type="Proteomes" id="UP001320159"/>
    </source>
</evidence>
<gene>
    <name evidence="2" type="ORF">CUJ83_07090</name>
</gene>
<evidence type="ECO:0000256" key="1">
    <source>
        <dbReference type="SAM" id="MobiDB-lite"/>
    </source>
</evidence>
<dbReference type="EMBL" id="PGCK01000005">
    <property type="protein sequence ID" value="MCD1294762.1"/>
    <property type="molecule type" value="Genomic_DNA"/>
</dbReference>
<feature type="compositionally biased region" description="Basic and acidic residues" evidence="1">
    <location>
        <begin position="1"/>
        <end position="10"/>
    </location>
</feature>
<evidence type="ECO:0000313" key="2">
    <source>
        <dbReference type="EMBL" id="MCD1294762.1"/>
    </source>
</evidence>
<keyword evidence="3" id="KW-1185">Reference proteome</keyword>
<sequence>MLGKDTRYDTGDLMPSYTPLKKEKKMDKPSGASVKETGAELAEEKRYQEAKKRHEIIDDYRTTIDK</sequence>
<proteinExistence type="predicted"/>
<reference evidence="2 3" key="1">
    <citation type="submission" date="2017-11" db="EMBL/GenBank/DDBJ databases">
        <title>Isolation and Characterization of Family Methanocellaceae Species from Potential Methane Hydrate Area Offshore Southwestern Taiwan.</title>
        <authorList>
            <person name="Zhang W.-L."/>
            <person name="Chen W.-C."/>
            <person name="Lai M.-C."/>
            <person name="Chen S.-C."/>
        </authorList>
    </citation>
    <scope>NUCLEOTIDE SEQUENCE [LARGE SCALE GENOMIC DNA]</scope>
    <source>
        <strain evidence="2 3">CWC-04</strain>
    </source>
</reference>
<comment type="caution">
    <text evidence="2">The sequence shown here is derived from an EMBL/GenBank/DDBJ whole genome shotgun (WGS) entry which is preliminary data.</text>
</comment>
<protein>
    <submittedName>
        <fullName evidence="2">Uncharacterized protein</fullName>
    </submittedName>
</protein>
<organism evidence="2 3">
    <name type="scientific">Methanooceanicella nereidis</name>
    <dbReference type="NCBI Taxonomy" id="2052831"/>
    <lineage>
        <taxon>Archaea</taxon>
        <taxon>Methanobacteriati</taxon>
        <taxon>Methanobacteriota</taxon>
        <taxon>Stenosarchaea group</taxon>
        <taxon>Methanomicrobia</taxon>
        <taxon>Methanocellales</taxon>
        <taxon>Methanocellaceae</taxon>
        <taxon>Methanooceanicella</taxon>
    </lineage>
</organism>
<feature type="region of interest" description="Disordered" evidence="1">
    <location>
        <begin position="1"/>
        <end position="46"/>
    </location>
</feature>
<dbReference type="Proteomes" id="UP001320159">
    <property type="component" value="Unassembled WGS sequence"/>
</dbReference>
<name>A0AAP2W613_9EURY</name>
<accession>A0AAP2W613</accession>